<dbReference type="Proteomes" id="UP000464507">
    <property type="component" value="Chromosome"/>
</dbReference>
<dbReference type="KEGG" id="mant:BHD05_09120"/>
<proteinExistence type="predicted"/>
<dbReference type="EMBL" id="CP017146">
    <property type="protein sequence ID" value="QHO69777.1"/>
    <property type="molecule type" value="Genomic_DNA"/>
</dbReference>
<dbReference type="RefSeq" id="WP_161886155.1">
    <property type="nucleotide sequence ID" value="NZ_CP017146.1"/>
</dbReference>
<evidence type="ECO:0000313" key="2">
    <source>
        <dbReference type="Proteomes" id="UP000464507"/>
    </source>
</evidence>
<reference evidence="1 2" key="1">
    <citation type="submission" date="2016-09" db="EMBL/GenBank/DDBJ databases">
        <title>Complete genome sequence of microbes from the polar regions.</title>
        <authorList>
            <person name="Liao L."/>
            <person name="Chen B."/>
        </authorList>
    </citation>
    <scope>NUCLEOTIDE SEQUENCE [LARGE SCALE GENOMIC DNA]</scope>
    <source>
        <strain evidence="1 2">ZS314</strain>
    </source>
</reference>
<evidence type="ECO:0000313" key="1">
    <source>
        <dbReference type="EMBL" id="QHO69777.1"/>
    </source>
</evidence>
<accession>A0A7L5AHJ5</accession>
<name>A0A7L5AHJ5_9MICO</name>
<protein>
    <submittedName>
        <fullName evidence="1">Uncharacterized protein</fullName>
    </submittedName>
</protein>
<dbReference type="AlphaFoldDB" id="A0A7L5AHJ5"/>
<gene>
    <name evidence="1" type="ORF">BHD05_09120</name>
</gene>
<sequence>MKRIFYAGGSVVTGDRTADAVLRYAQALAQREASDIIDIPIFAAGGISGRAQLLVGPASQLLIATEIPRHSEFDDDVFLQTIEDKMEWLLRSKGQPIDADDFGGEEEGTAD</sequence>
<dbReference type="OrthoDB" id="5119511at2"/>
<organism evidence="1 2">
    <name type="scientific">Marisediminicola antarctica</name>
    <dbReference type="NCBI Taxonomy" id="674079"/>
    <lineage>
        <taxon>Bacteria</taxon>
        <taxon>Bacillati</taxon>
        <taxon>Actinomycetota</taxon>
        <taxon>Actinomycetes</taxon>
        <taxon>Micrococcales</taxon>
        <taxon>Microbacteriaceae</taxon>
        <taxon>Marisediminicola</taxon>
    </lineage>
</organism>
<keyword evidence="2" id="KW-1185">Reference proteome</keyword>